<evidence type="ECO:0000256" key="5">
    <source>
        <dbReference type="ARBA" id="ARBA00022826"/>
    </source>
</evidence>
<evidence type="ECO:0000259" key="15">
    <source>
        <dbReference type="Pfam" id="PF22614"/>
    </source>
</evidence>
<keyword evidence="3" id="KW-0633">Potassium transport</keyword>
<evidence type="ECO:0000313" key="17">
    <source>
        <dbReference type="Proteomes" id="UP000324585"/>
    </source>
</evidence>
<keyword evidence="6" id="KW-0630">Potassium</keyword>
<dbReference type="InterPro" id="IPR047871">
    <property type="entry name" value="K_chnl_Slo-like"/>
</dbReference>
<feature type="transmembrane region" description="Helical" evidence="13">
    <location>
        <begin position="200"/>
        <end position="220"/>
    </location>
</feature>
<feature type="region of interest" description="Disordered" evidence="12">
    <location>
        <begin position="1338"/>
        <end position="1364"/>
    </location>
</feature>
<feature type="transmembrane region" description="Helical" evidence="13">
    <location>
        <begin position="282"/>
        <end position="303"/>
    </location>
</feature>
<feature type="transmembrane region" description="Helical" evidence="13">
    <location>
        <begin position="20"/>
        <end position="42"/>
    </location>
</feature>
<feature type="transmembrane region" description="Helical" evidence="13">
    <location>
        <begin position="310"/>
        <end position="331"/>
    </location>
</feature>
<dbReference type="Proteomes" id="UP000324585">
    <property type="component" value="Unassembled WGS sequence"/>
</dbReference>
<feature type="transmembrane region" description="Helical" evidence="13">
    <location>
        <begin position="241"/>
        <end position="262"/>
    </location>
</feature>
<feature type="transmembrane region" description="Helical" evidence="13">
    <location>
        <begin position="147"/>
        <end position="170"/>
    </location>
</feature>
<keyword evidence="17" id="KW-1185">Reference proteome</keyword>
<evidence type="ECO:0000256" key="13">
    <source>
        <dbReference type="SAM" id="Phobius"/>
    </source>
</evidence>
<evidence type="ECO:0000256" key="11">
    <source>
        <dbReference type="ARBA" id="ARBA00034430"/>
    </source>
</evidence>
<feature type="transmembrane region" description="Helical" evidence="13">
    <location>
        <begin position="117"/>
        <end position="135"/>
    </location>
</feature>
<feature type="transmembrane region" description="Helical" evidence="13">
    <location>
        <begin position="177"/>
        <end position="194"/>
    </location>
</feature>
<dbReference type="PANTHER" id="PTHR10027:SF10">
    <property type="entry name" value="SLOWPOKE 2, ISOFORM D"/>
    <property type="match status" value="1"/>
</dbReference>
<evidence type="ECO:0000256" key="1">
    <source>
        <dbReference type="ARBA" id="ARBA00004141"/>
    </source>
</evidence>
<evidence type="ECO:0000259" key="14">
    <source>
        <dbReference type="Pfam" id="PF07885"/>
    </source>
</evidence>
<feature type="domain" description="Potassium channel" evidence="14">
    <location>
        <begin position="250"/>
        <end position="334"/>
    </location>
</feature>
<evidence type="ECO:0000256" key="8">
    <source>
        <dbReference type="ARBA" id="ARBA00023065"/>
    </source>
</evidence>
<dbReference type="OrthoDB" id="10035564at2759"/>
<gene>
    <name evidence="16" type="ORF">FVE85_4977</name>
</gene>
<feature type="domain" description="RCK N-terminal" evidence="15">
    <location>
        <begin position="352"/>
        <end position="470"/>
    </location>
</feature>
<evidence type="ECO:0000313" key="16">
    <source>
        <dbReference type="EMBL" id="KAA8493840.1"/>
    </source>
</evidence>
<dbReference type="Gene3D" id="1.10.287.70">
    <property type="match status" value="1"/>
</dbReference>
<dbReference type="EMBL" id="VRMN01000006">
    <property type="protein sequence ID" value="KAA8493840.1"/>
    <property type="molecule type" value="Genomic_DNA"/>
</dbReference>
<dbReference type="GO" id="GO:0005267">
    <property type="term" value="F:potassium channel activity"/>
    <property type="evidence" value="ECO:0007669"/>
    <property type="project" value="UniProtKB-KW"/>
</dbReference>
<protein>
    <submittedName>
        <fullName evidence="16">Potassium channel subfamily T member 2</fullName>
    </submittedName>
</protein>
<feature type="region of interest" description="Disordered" evidence="12">
    <location>
        <begin position="713"/>
        <end position="744"/>
    </location>
</feature>
<evidence type="ECO:0000256" key="2">
    <source>
        <dbReference type="ARBA" id="ARBA00022448"/>
    </source>
</evidence>
<evidence type="ECO:0000256" key="7">
    <source>
        <dbReference type="ARBA" id="ARBA00022989"/>
    </source>
</evidence>
<keyword evidence="4 13" id="KW-0812">Transmembrane</keyword>
<comment type="subcellular location">
    <subcellularLocation>
        <location evidence="1">Membrane</location>
        <topology evidence="1">Multi-pass membrane protein</topology>
    </subcellularLocation>
</comment>
<keyword evidence="8" id="KW-0406">Ion transport</keyword>
<sequence length="1439" mass="159011">MATKKAWEPSWLAEFALLRIALALWGVYLLLALLITGSKLLARYLQMKFDERQMRDYQIASALSGDALYSDNEFEITLMQRRPPLLRLMSSFVLATRRLRAAVRRRLNSAGAMSTQSWRVGYILACFAVCTHYVYETYMQSPVLSPVAWFLLGVWALLLALSACVAYLYTENPMRRVLSLPFIVQCVCVVSVLFSMRGIWLNFNFLHAFLALHVHNTNYASFESAQVRSSSMSNRWTMVRLATSILMQFLTFIFIAASAIQLFENLGDPTVELMLEEYDMDWFNALYFSVVAVATVGFGDFVPYTMLGRLWISFNVLFAAYLISVEITQLVETLAQSRFGAGSYRNAAFDARHVVLTGLFTFNSLQEFVREFFIDVRFDGYQLVVLSSVPLWQEDELRAFLASNNMYMHETFFLNGSCLKEDDLQRARVETASAVYFLSIPQAPDPHAVDSNALKALLSIRRYCAHVPIFSLHSVSSSAFQFRVATQQSPHVHVMSEAKKKKKRRKTTNGKRQENNESVAHKGFSLSKLFADARSAATATTLDGATMSATAQALKYDQELAERNPLLRSTSIGVEDFFLTLLAENIFANGMSTLLANLILPVKPQGRQGDRPFLSEYKLGAESLFDYIRVPEQLNKVPLARVLLEFLDFGIIPIAARAVGEFKWQMLSTSSVLQGAHLVLVITYHTGRPVLDRVMDLLLEHVLECLDAERMAAEEVSSDDESAQVDKADDLHNQDDGNVYSCGNEDWPSVVPLASSSRMRPAAESAAARQHMMPLSRLGTGGVFGSGSGHRDDSSVSTLLRNTQKNGTTHASSPPRPGVRVVEEHEKFDTRLKGHVICCLSRSVSVDSLGIFLAKVLGPRTGVRAPGVPLVLTRYESSQHLLAELEGFSGANSFVLLGNPFSPPTLRKAQLESARAVVFLSSMGQPDISSRTGAQGARSDMSYMSGITSQISNVQSANQYNTDSGAIFLWLTLDHMLTKTLDVFPCCYLSSNESLQLLPTPGFPRRTGIQLGEQHDAQIALKRELLPKSKAKRDKNNKTQTNGRNSQGRLRETGRSGSASGRLVTPGFGLSSLPYGSRSRSNMNINYSVGRAGSLSRTLLSDLDLMDDLMDDDSASVHARQQNSDEIFSAREEFFERERFASGEVVVPSVLVSLLLRELHEPGFSSAIVELIGASETQKSWIRLVDVPRLWVQGAENSSGQGSSSPSCRTYREVCEVLVRFGCIPLGLYRSGEAPVRLEVESTVWQRGLGGTTHTYTWSDVVSQSGGASANMNGGAMGTASIPPSRNALFRASGFNDAAADDPSITGLRHVRSVAMRTDLLWSLQDEVQNLLQQEGRGSSIAQDGGDEHEEDGEHTPLPSPPAPKVYYCKSTRRRISYCELLDGQNLLPYVFCQPEAYCAVAAADAVFVFCPPGLKIPCGMCWVESESDSARPCDCTKG</sequence>
<evidence type="ECO:0000256" key="3">
    <source>
        <dbReference type="ARBA" id="ARBA00022538"/>
    </source>
</evidence>
<dbReference type="Gene3D" id="3.40.50.720">
    <property type="entry name" value="NAD(P)-binding Rossmann-like Domain"/>
    <property type="match status" value="1"/>
</dbReference>
<evidence type="ECO:0000256" key="6">
    <source>
        <dbReference type="ARBA" id="ARBA00022958"/>
    </source>
</evidence>
<keyword evidence="10 16" id="KW-0407">Ion channel</keyword>
<proteinExistence type="predicted"/>
<name>A0A5J4YSF2_PORPP</name>
<organism evidence="16 17">
    <name type="scientific">Porphyridium purpureum</name>
    <name type="common">Red alga</name>
    <name type="synonym">Porphyridium cruentum</name>
    <dbReference type="NCBI Taxonomy" id="35688"/>
    <lineage>
        <taxon>Eukaryota</taxon>
        <taxon>Rhodophyta</taxon>
        <taxon>Bangiophyceae</taxon>
        <taxon>Porphyridiales</taxon>
        <taxon>Porphyridiaceae</taxon>
        <taxon>Porphyridium</taxon>
    </lineage>
</organism>
<comment type="catalytic activity">
    <reaction evidence="11">
        <text>K(+)(in) = K(+)(out)</text>
        <dbReference type="Rhea" id="RHEA:29463"/>
        <dbReference type="ChEBI" id="CHEBI:29103"/>
    </reaction>
</comment>
<evidence type="ECO:0000256" key="12">
    <source>
        <dbReference type="SAM" id="MobiDB-lite"/>
    </source>
</evidence>
<evidence type="ECO:0000256" key="10">
    <source>
        <dbReference type="ARBA" id="ARBA00023303"/>
    </source>
</evidence>
<dbReference type="GO" id="GO:0016020">
    <property type="term" value="C:membrane"/>
    <property type="evidence" value="ECO:0007669"/>
    <property type="project" value="UniProtKB-SubCell"/>
</dbReference>
<reference evidence="17" key="1">
    <citation type="journal article" date="2019" name="Nat. Commun.">
        <title>Expansion of phycobilisome linker gene families in mesophilic red algae.</title>
        <authorList>
            <person name="Lee J."/>
            <person name="Kim D."/>
            <person name="Bhattacharya D."/>
            <person name="Yoon H.S."/>
        </authorList>
    </citation>
    <scope>NUCLEOTIDE SEQUENCE [LARGE SCALE GENOMIC DNA]</scope>
    <source>
        <strain evidence="17">CCMP 1328</strain>
    </source>
</reference>
<dbReference type="SUPFAM" id="SSF81324">
    <property type="entry name" value="Voltage-gated potassium channels"/>
    <property type="match status" value="1"/>
</dbReference>
<feature type="compositionally biased region" description="Polar residues" evidence="12">
    <location>
        <begin position="1038"/>
        <end position="1048"/>
    </location>
</feature>
<keyword evidence="9 13" id="KW-0472">Membrane</keyword>
<feature type="region of interest" description="Disordered" evidence="12">
    <location>
        <begin position="1023"/>
        <end position="1063"/>
    </location>
</feature>
<evidence type="ECO:0000256" key="9">
    <source>
        <dbReference type="ARBA" id="ARBA00023136"/>
    </source>
</evidence>
<dbReference type="InterPro" id="IPR013099">
    <property type="entry name" value="K_chnl_dom"/>
</dbReference>
<dbReference type="Pfam" id="PF07885">
    <property type="entry name" value="Ion_trans_2"/>
    <property type="match status" value="1"/>
</dbReference>
<feature type="compositionally biased region" description="Basic residues" evidence="12">
    <location>
        <begin position="499"/>
        <end position="509"/>
    </location>
</feature>
<dbReference type="Pfam" id="PF22614">
    <property type="entry name" value="Slo-like_RCK"/>
    <property type="match status" value="1"/>
</dbReference>
<feature type="compositionally biased region" description="Basic and acidic residues" evidence="12">
    <location>
        <begin position="724"/>
        <end position="735"/>
    </location>
</feature>
<accession>A0A5J4YSF2</accession>
<dbReference type="PANTHER" id="PTHR10027">
    <property type="entry name" value="CALCIUM-ACTIVATED POTASSIUM CHANNEL ALPHA CHAIN"/>
    <property type="match status" value="1"/>
</dbReference>
<keyword evidence="7 13" id="KW-1133">Transmembrane helix</keyword>
<feature type="region of interest" description="Disordered" evidence="12">
    <location>
        <begin position="493"/>
        <end position="518"/>
    </location>
</feature>
<evidence type="ECO:0000256" key="4">
    <source>
        <dbReference type="ARBA" id="ARBA00022692"/>
    </source>
</evidence>
<dbReference type="InterPro" id="IPR003148">
    <property type="entry name" value="RCK_N"/>
</dbReference>
<keyword evidence="5" id="KW-0631">Potassium channel</keyword>
<keyword evidence="2" id="KW-0813">Transport</keyword>
<comment type="caution">
    <text evidence="16">The sequence shown here is derived from an EMBL/GenBank/DDBJ whole genome shotgun (WGS) entry which is preliminary data.</text>
</comment>